<accession>A0AAW9S9M2</accession>
<dbReference type="AlphaFoldDB" id="A0AAW9S9M2"/>
<protein>
    <submittedName>
        <fullName evidence="1">Uncharacterized protein</fullName>
    </submittedName>
</protein>
<comment type="caution">
    <text evidence="1">The sequence shown here is derived from an EMBL/GenBank/DDBJ whole genome shotgun (WGS) entry which is preliminary data.</text>
</comment>
<evidence type="ECO:0000313" key="1">
    <source>
        <dbReference type="EMBL" id="MEN7549148.1"/>
    </source>
</evidence>
<evidence type="ECO:0000313" key="2">
    <source>
        <dbReference type="Proteomes" id="UP001403385"/>
    </source>
</evidence>
<name>A0AAW9S9M2_9BACT</name>
<dbReference type="EMBL" id="JBDKWZ010000007">
    <property type="protein sequence ID" value="MEN7549148.1"/>
    <property type="molecule type" value="Genomic_DNA"/>
</dbReference>
<gene>
    <name evidence="1" type="ORF">AAG747_14590</name>
</gene>
<organism evidence="1 2">
    <name type="scientific">Rapidithrix thailandica</name>
    <dbReference type="NCBI Taxonomy" id="413964"/>
    <lineage>
        <taxon>Bacteria</taxon>
        <taxon>Pseudomonadati</taxon>
        <taxon>Bacteroidota</taxon>
        <taxon>Cytophagia</taxon>
        <taxon>Cytophagales</taxon>
        <taxon>Flammeovirgaceae</taxon>
        <taxon>Rapidithrix</taxon>
    </lineage>
</organism>
<dbReference type="PROSITE" id="PS51257">
    <property type="entry name" value="PROKAR_LIPOPROTEIN"/>
    <property type="match status" value="1"/>
</dbReference>
<dbReference type="Proteomes" id="UP001403385">
    <property type="component" value="Unassembled WGS sequence"/>
</dbReference>
<proteinExistence type="predicted"/>
<dbReference type="RefSeq" id="WP_346821917.1">
    <property type="nucleotide sequence ID" value="NZ_JBDKWZ010000007.1"/>
</dbReference>
<reference evidence="1 2" key="1">
    <citation type="submission" date="2024-04" db="EMBL/GenBank/DDBJ databases">
        <title>Novel genus in family Flammeovirgaceae.</title>
        <authorList>
            <person name="Nguyen T.H."/>
            <person name="Vuong T.Q."/>
            <person name="Le H."/>
            <person name="Kim S.-G."/>
        </authorList>
    </citation>
    <scope>NUCLEOTIDE SEQUENCE [LARGE SCALE GENOMIC DNA]</scope>
    <source>
        <strain evidence="1 2">JCM 23209</strain>
    </source>
</reference>
<sequence>MNTVHLKAFGILLLTVLSSCYKNYSSFQGSINDIPLPDEKEEEVQLFFGNEFPQNKPFIKIAYLEVRGSKKEEYDDLLSKVKAKAQQIGYDAVIYITPQTKVTENNSWIRQLLNGEQENEVLPVTALTGVGVKYIENLEHLTRIPQNQKIYLDTSIIKQPGNLIAEISFDYWGQFRQSEYHLRRYAHYYSNYIRPFSLFFLLKDEKPWKYKTDKSGRIKKRKLISTLGEEWVCRFHYNSEGNIAKLYLQEALRSKRFAIELNYQNDRIIEEVVRKDGKPYMKIFVEYDERGRIRTTKHWVHQQVYIPLLETEYEYYSLDDLRKRAEEQTGM</sequence>
<keyword evidence="2" id="KW-1185">Reference proteome</keyword>